<dbReference type="SUPFAM" id="SSF48239">
    <property type="entry name" value="Terpenoid cyclases/Protein prenyltransferases"/>
    <property type="match status" value="2"/>
</dbReference>
<gene>
    <name evidence="7" type="ORF">Smic_78510</name>
</gene>
<dbReference type="UniPathway" id="UPA00337"/>
<feature type="region of interest" description="Disordered" evidence="5">
    <location>
        <begin position="476"/>
        <end position="496"/>
    </location>
</feature>
<organism evidence="7 8">
    <name type="scientific">Streptomyces microflavus</name>
    <name type="common">Streptomyces lipmanii</name>
    <dbReference type="NCBI Taxonomy" id="1919"/>
    <lineage>
        <taxon>Bacteria</taxon>
        <taxon>Bacillati</taxon>
        <taxon>Actinomycetota</taxon>
        <taxon>Actinomycetes</taxon>
        <taxon>Kitasatosporales</taxon>
        <taxon>Streptomycetaceae</taxon>
        <taxon>Streptomyces</taxon>
    </lineage>
</organism>
<evidence type="ECO:0000256" key="5">
    <source>
        <dbReference type="SAM" id="MobiDB-lite"/>
    </source>
</evidence>
<keyword evidence="4" id="KW-0677">Repeat</keyword>
<dbReference type="InterPro" id="IPR032696">
    <property type="entry name" value="SQ_cyclase_C"/>
</dbReference>
<dbReference type="PANTHER" id="PTHR11764">
    <property type="entry name" value="TERPENE CYCLASE/MUTASE FAMILY MEMBER"/>
    <property type="match status" value="1"/>
</dbReference>
<dbReference type="GO" id="GO:0046872">
    <property type="term" value="F:metal ion binding"/>
    <property type="evidence" value="ECO:0007669"/>
    <property type="project" value="UniProtKB-KW"/>
</dbReference>
<evidence type="ECO:0000313" key="7">
    <source>
        <dbReference type="EMBL" id="GFN09295.1"/>
    </source>
</evidence>
<evidence type="ECO:0000256" key="1">
    <source>
        <dbReference type="ARBA" id="ARBA00004999"/>
    </source>
</evidence>
<protein>
    <recommendedName>
        <fullName evidence="6">Squalene cyclase C-terminal domain-containing protein</fullName>
    </recommendedName>
</protein>
<proteinExistence type="inferred from homology"/>
<keyword evidence="3" id="KW-0479">Metal-binding</keyword>
<dbReference type="GO" id="GO:0005811">
    <property type="term" value="C:lipid droplet"/>
    <property type="evidence" value="ECO:0007669"/>
    <property type="project" value="InterPro"/>
</dbReference>
<feature type="domain" description="Squalene cyclase C-terminal" evidence="6">
    <location>
        <begin position="139"/>
        <end position="465"/>
    </location>
</feature>
<comment type="caution">
    <text evidence="7">The sequence shown here is derived from an EMBL/GenBank/DDBJ whole genome shotgun (WGS) entry which is preliminary data.</text>
</comment>
<evidence type="ECO:0000256" key="3">
    <source>
        <dbReference type="ARBA" id="ARBA00022723"/>
    </source>
</evidence>
<dbReference type="GO" id="GO:0016866">
    <property type="term" value="F:intramolecular transferase activity"/>
    <property type="evidence" value="ECO:0007669"/>
    <property type="project" value="InterPro"/>
</dbReference>
<evidence type="ECO:0000313" key="8">
    <source>
        <dbReference type="Proteomes" id="UP000498740"/>
    </source>
</evidence>
<dbReference type="InterPro" id="IPR018333">
    <property type="entry name" value="Squalene_cyclase"/>
</dbReference>
<comment type="pathway">
    <text evidence="1">Secondary metabolite biosynthesis; hopanoid biosynthesis.</text>
</comment>
<dbReference type="GO" id="GO:0016104">
    <property type="term" value="P:triterpenoid biosynthetic process"/>
    <property type="evidence" value="ECO:0007669"/>
    <property type="project" value="InterPro"/>
</dbReference>
<dbReference type="Proteomes" id="UP000498740">
    <property type="component" value="Unassembled WGS sequence"/>
</dbReference>
<accession>A0A7J0D5N4</accession>
<evidence type="ECO:0000256" key="2">
    <source>
        <dbReference type="ARBA" id="ARBA00009755"/>
    </source>
</evidence>
<dbReference type="EMBL" id="BLWD01000002">
    <property type="protein sequence ID" value="GFN09295.1"/>
    <property type="molecule type" value="Genomic_DNA"/>
</dbReference>
<sequence length="496" mass="54381">MTYLYGTRFQGPQGGVVEDLRRELFDRPLRRSDRHRTGIDAAVSPTVPLRLLQRALALYERRPPLALRRRALDRCRARVEHEHAVTGRLGLSPVNSLLDILVLHASGEKPDKVDRSLTAFDYWRWTDPHEGSRYAGARSQTWDTAFAVEALLADHAPCPDTARAVARANRFLTGAQITTEIPTPHLTARSPARGGWCFSEGGHSWPVSDCTAEAVSALLSGSDAGRADPTFDISAATEFLLARQNRDGGFGTYEARRASRLMEHLNPAEMFTHCMVEGSYTECTGSAAVALVHLQGRVNGTQRHACKRALSRARTFLLSTQDADGSWPAAWGINRIYGTLFAIRGLLATGVPRTHPCFVRAGWWLESIQLADGGWGEDHTGCIDNRYVPGATSQPVSTAWALLALLELTGGRSRAVLSGIAWLCDRQLPDGSWPETAATGVFFGTAMLDYRLYREYFPLWALGRWLATRPAPEIAAGNPAAHTPHLSSDPGARHDG</sequence>
<evidence type="ECO:0000259" key="6">
    <source>
        <dbReference type="Pfam" id="PF13243"/>
    </source>
</evidence>
<dbReference type="PANTHER" id="PTHR11764:SF20">
    <property type="entry name" value="LANOSTEROL SYNTHASE"/>
    <property type="match status" value="1"/>
</dbReference>
<comment type="similarity">
    <text evidence="2">Belongs to the terpene cyclase/mutase family.</text>
</comment>
<evidence type="ECO:0000256" key="4">
    <source>
        <dbReference type="ARBA" id="ARBA00022737"/>
    </source>
</evidence>
<reference evidence="7 8" key="1">
    <citation type="submission" date="2020-05" db="EMBL/GenBank/DDBJ databases">
        <title>Whole genome shotgun sequence of Streptomyces microflavus NBRC 13062.</title>
        <authorList>
            <person name="Komaki H."/>
            <person name="Tamura T."/>
        </authorList>
    </citation>
    <scope>NUCLEOTIDE SEQUENCE [LARGE SCALE GENOMIC DNA]</scope>
    <source>
        <strain evidence="7 8">NBRC 13062</strain>
    </source>
</reference>
<dbReference type="Pfam" id="PF13243">
    <property type="entry name" value="SQHop_cyclase_C"/>
    <property type="match status" value="1"/>
</dbReference>
<dbReference type="AlphaFoldDB" id="A0A7J0D5N4"/>
<dbReference type="InterPro" id="IPR008930">
    <property type="entry name" value="Terpenoid_cyclase/PrenylTrfase"/>
</dbReference>
<name>A0A7J0D5N4_STRMI</name>
<dbReference type="Gene3D" id="1.50.10.20">
    <property type="match status" value="1"/>
</dbReference>